<dbReference type="Proteomes" id="UP001175000">
    <property type="component" value="Unassembled WGS sequence"/>
</dbReference>
<feature type="compositionally biased region" description="Polar residues" evidence="1">
    <location>
        <begin position="24"/>
        <end position="49"/>
    </location>
</feature>
<reference evidence="3" key="1">
    <citation type="submission" date="2023-06" db="EMBL/GenBank/DDBJ databases">
        <title>Genome-scale phylogeny and comparative genomics of the fungal order Sordariales.</title>
        <authorList>
            <consortium name="Lawrence Berkeley National Laboratory"/>
            <person name="Hensen N."/>
            <person name="Bonometti L."/>
            <person name="Westerberg I."/>
            <person name="Brannstrom I.O."/>
            <person name="Guillou S."/>
            <person name="Cros-Aarteil S."/>
            <person name="Calhoun S."/>
            <person name="Haridas S."/>
            <person name="Kuo A."/>
            <person name="Mondo S."/>
            <person name="Pangilinan J."/>
            <person name="Riley R."/>
            <person name="Labutti K."/>
            <person name="Andreopoulos B."/>
            <person name="Lipzen A."/>
            <person name="Chen C."/>
            <person name="Yanf M."/>
            <person name="Daum C."/>
            <person name="Ng V."/>
            <person name="Clum A."/>
            <person name="Steindorff A."/>
            <person name="Ohm R."/>
            <person name="Martin F."/>
            <person name="Silar P."/>
            <person name="Natvig D."/>
            <person name="Lalanne C."/>
            <person name="Gautier V."/>
            <person name="Ament-Velasquez S.L."/>
            <person name="Kruys A."/>
            <person name="Hutchinson M.I."/>
            <person name="Powell A.J."/>
            <person name="Barry K."/>
            <person name="Miller A.N."/>
            <person name="Grigoriev I.V."/>
            <person name="Debuchy R."/>
            <person name="Gladieux P."/>
            <person name="Thoren M.H."/>
            <person name="Johannesson H."/>
        </authorList>
    </citation>
    <scope>NUCLEOTIDE SEQUENCE</scope>
    <source>
        <strain evidence="3">CBS 606.72</strain>
    </source>
</reference>
<feature type="compositionally biased region" description="Basic and acidic residues" evidence="1">
    <location>
        <begin position="268"/>
        <end position="277"/>
    </location>
</feature>
<dbReference type="AlphaFoldDB" id="A0AA39WJA3"/>
<evidence type="ECO:0000259" key="2">
    <source>
        <dbReference type="PROSITE" id="PS50888"/>
    </source>
</evidence>
<feature type="region of interest" description="Disordered" evidence="1">
    <location>
        <begin position="1"/>
        <end position="49"/>
    </location>
</feature>
<feature type="compositionally biased region" description="Acidic residues" evidence="1">
    <location>
        <begin position="278"/>
        <end position="290"/>
    </location>
</feature>
<sequence length="364" mass="38456">MIEFPGADISEEDNTPSVADEASTPFSPNQLSFGNIDTGSSGPQWPLSSCPFSPAHHGTGFAPFSGQPIHLNSPISLYNGPTAVTWAATACSVAQSSLSPPTVLGSSISSSPPNSAAQLFDPAVPNFNSVTQDISQVGMIKGADIMDPSPSGAVQGAANSSTTSSDSDPPPAKKPRTRTPKTGKTTPGSSKPKKMSSPKQKTTPPKGGDSSHPRPETQSASSQQPQSPEDEQARLRDWHNCIGKKYRNKLNEQFEFLQAALIPDPGDAGEKNSRAEGADEDAEGEGEGSAEGEGTGKRRGLNKAKLLDMARERIEKLTMENERLEREQRELKEGVSAKEMELKRAGGGRRYGGMQKGVRGRGSG</sequence>
<feature type="region of interest" description="Disordered" evidence="1">
    <location>
        <begin position="142"/>
        <end position="236"/>
    </location>
</feature>
<comment type="caution">
    <text evidence="3">The sequence shown here is derived from an EMBL/GenBank/DDBJ whole genome shotgun (WGS) entry which is preliminary data.</text>
</comment>
<dbReference type="PROSITE" id="PS50888">
    <property type="entry name" value="BHLH"/>
    <property type="match status" value="1"/>
</dbReference>
<dbReference type="EMBL" id="JAULSU010000005">
    <property type="protein sequence ID" value="KAK0616458.1"/>
    <property type="molecule type" value="Genomic_DNA"/>
</dbReference>
<protein>
    <recommendedName>
        <fullName evidence="2">BHLH domain-containing protein</fullName>
    </recommendedName>
</protein>
<dbReference type="InterPro" id="IPR011598">
    <property type="entry name" value="bHLH_dom"/>
</dbReference>
<evidence type="ECO:0000256" key="1">
    <source>
        <dbReference type="SAM" id="MobiDB-lite"/>
    </source>
</evidence>
<organism evidence="3 4">
    <name type="scientific">Immersiella caudata</name>
    <dbReference type="NCBI Taxonomy" id="314043"/>
    <lineage>
        <taxon>Eukaryota</taxon>
        <taxon>Fungi</taxon>
        <taxon>Dikarya</taxon>
        <taxon>Ascomycota</taxon>
        <taxon>Pezizomycotina</taxon>
        <taxon>Sordariomycetes</taxon>
        <taxon>Sordariomycetidae</taxon>
        <taxon>Sordariales</taxon>
        <taxon>Lasiosphaeriaceae</taxon>
        <taxon>Immersiella</taxon>
    </lineage>
</organism>
<feature type="compositionally biased region" description="Low complexity" evidence="1">
    <location>
        <begin position="218"/>
        <end position="227"/>
    </location>
</feature>
<accession>A0AA39WJA3</accession>
<keyword evidence="4" id="KW-1185">Reference proteome</keyword>
<name>A0AA39WJA3_9PEZI</name>
<feature type="region of interest" description="Disordered" evidence="1">
    <location>
        <begin position="261"/>
        <end position="304"/>
    </location>
</feature>
<dbReference type="PANTHER" id="PTHR47336">
    <property type="entry name" value="TRANSCRIPTION FACTOR HMS1-RELATED"/>
    <property type="match status" value="1"/>
</dbReference>
<proteinExistence type="predicted"/>
<evidence type="ECO:0000313" key="3">
    <source>
        <dbReference type="EMBL" id="KAK0616458.1"/>
    </source>
</evidence>
<feature type="domain" description="BHLH" evidence="2">
    <location>
        <begin position="234"/>
        <end position="317"/>
    </location>
</feature>
<feature type="compositionally biased region" description="Gly residues" evidence="1">
    <location>
        <begin position="348"/>
        <end position="364"/>
    </location>
</feature>
<gene>
    <name evidence="3" type="ORF">B0T14DRAFT_588435</name>
</gene>
<dbReference type="SUPFAM" id="SSF47459">
    <property type="entry name" value="HLH, helix-loop-helix DNA-binding domain"/>
    <property type="match status" value="1"/>
</dbReference>
<feature type="region of interest" description="Disordered" evidence="1">
    <location>
        <begin position="319"/>
        <end position="364"/>
    </location>
</feature>
<dbReference type="GO" id="GO:0046983">
    <property type="term" value="F:protein dimerization activity"/>
    <property type="evidence" value="ECO:0007669"/>
    <property type="project" value="InterPro"/>
</dbReference>
<dbReference type="Gene3D" id="4.10.280.10">
    <property type="entry name" value="Helix-loop-helix DNA-binding domain"/>
    <property type="match status" value="1"/>
</dbReference>
<dbReference type="InterPro" id="IPR052099">
    <property type="entry name" value="Regulatory_TF_Diverse"/>
</dbReference>
<evidence type="ECO:0000313" key="4">
    <source>
        <dbReference type="Proteomes" id="UP001175000"/>
    </source>
</evidence>
<feature type="compositionally biased region" description="Low complexity" evidence="1">
    <location>
        <begin position="197"/>
        <end position="208"/>
    </location>
</feature>
<dbReference type="PANTHER" id="PTHR47336:SF4">
    <property type="entry name" value="BHLH TRANSCRIPTION FACTOR (EUROFUNG)"/>
    <property type="match status" value="1"/>
</dbReference>
<dbReference type="InterPro" id="IPR036638">
    <property type="entry name" value="HLH_DNA-bd_sf"/>
</dbReference>
<feature type="compositionally biased region" description="Basic and acidic residues" evidence="1">
    <location>
        <begin position="319"/>
        <end position="344"/>
    </location>
</feature>